<protein>
    <submittedName>
        <fullName evidence="2">Reverse transcriptase domain-containing protein</fullName>
    </submittedName>
</protein>
<feature type="compositionally biased region" description="Polar residues" evidence="1">
    <location>
        <begin position="280"/>
        <end position="308"/>
    </location>
</feature>
<feature type="compositionally biased region" description="Basic and acidic residues" evidence="1">
    <location>
        <begin position="45"/>
        <end position="66"/>
    </location>
</feature>
<evidence type="ECO:0000256" key="1">
    <source>
        <dbReference type="SAM" id="MobiDB-lite"/>
    </source>
</evidence>
<reference evidence="2 3" key="1">
    <citation type="journal article" date="2018" name="Mol. Plant">
        <title>The genome of Artemisia annua provides insight into the evolution of Asteraceae family and artemisinin biosynthesis.</title>
        <authorList>
            <person name="Shen Q."/>
            <person name="Zhang L."/>
            <person name="Liao Z."/>
            <person name="Wang S."/>
            <person name="Yan T."/>
            <person name="Shi P."/>
            <person name="Liu M."/>
            <person name="Fu X."/>
            <person name="Pan Q."/>
            <person name="Wang Y."/>
            <person name="Lv Z."/>
            <person name="Lu X."/>
            <person name="Zhang F."/>
            <person name="Jiang W."/>
            <person name="Ma Y."/>
            <person name="Chen M."/>
            <person name="Hao X."/>
            <person name="Li L."/>
            <person name="Tang Y."/>
            <person name="Lv G."/>
            <person name="Zhou Y."/>
            <person name="Sun X."/>
            <person name="Brodelius P.E."/>
            <person name="Rose J.K.C."/>
            <person name="Tang K."/>
        </authorList>
    </citation>
    <scope>NUCLEOTIDE SEQUENCE [LARGE SCALE GENOMIC DNA]</scope>
    <source>
        <strain evidence="3">cv. Huhao1</strain>
        <tissue evidence="2">Leaf</tissue>
    </source>
</reference>
<name>A0A2U1LZ79_ARTAN</name>
<feature type="compositionally biased region" description="Basic residues" evidence="1">
    <location>
        <begin position="113"/>
        <end position="127"/>
    </location>
</feature>
<dbReference type="AlphaFoldDB" id="A0A2U1LZ79"/>
<comment type="caution">
    <text evidence="2">The sequence shown here is derived from an EMBL/GenBank/DDBJ whole genome shotgun (WGS) entry which is preliminary data.</text>
</comment>
<feature type="compositionally biased region" description="Basic residues" evidence="1">
    <location>
        <begin position="138"/>
        <end position="158"/>
    </location>
</feature>
<feature type="compositionally biased region" description="Basic and acidic residues" evidence="1">
    <location>
        <begin position="128"/>
        <end position="137"/>
    </location>
</feature>
<feature type="region of interest" description="Disordered" evidence="1">
    <location>
        <begin position="1"/>
        <end position="250"/>
    </location>
</feature>
<accession>A0A2U1LZ79</accession>
<feature type="compositionally biased region" description="Basic and acidic residues" evidence="1">
    <location>
        <begin position="217"/>
        <end position="227"/>
    </location>
</feature>
<dbReference type="GO" id="GO:0003964">
    <property type="term" value="F:RNA-directed DNA polymerase activity"/>
    <property type="evidence" value="ECO:0007669"/>
    <property type="project" value="UniProtKB-KW"/>
</dbReference>
<gene>
    <name evidence="2" type="ORF">CTI12_AA437430</name>
</gene>
<dbReference type="EMBL" id="PKPP01007123">
    <property type="protein sequence ID" value="PWA54297.1"/>
    <property type="molecule type" value="Genomic_DNA"/>
</dbReference>
<feature type="compositionally biased region" description="Basic and acidic residues" evidence="1">
    <location>
        <begin position="311"/>
        <end position="342"/>
    </location>
</feature>
<feature type="region of interest" description="Disordered" evidence="1">
    <location>
        <begin position="280"/>
        <end position="361"/>
    </location>
</feature>
<proteinExistence type="predicted"/>
<organism evidence="2 3">
    <name type="scientific">Artemisia annua</name>
    <name type="common">Sweet wormwood</name>
    <dbReference type="NCBI Taxonomy" id="35608"/>
    <lineage>
        <taxon>Eukaryota</taxon>
        <taxon>Viridiplantae</taxon>
        <taxon>Streptophyta</taxon>
        <taxon>Embryophyta</taxon>
        <taxon>Tracheophyta</taxon>
        <taxon>Spermatophyta</taxon>
        <taxon>Magnoliopsida</taxon>
        <taxon>eudicotyledons</taxon>
        <taxon>Gunneridae</taxon>
        <taxon>Pentapetalae</taxon>
        <taxon>asterids</taxon>
        <taxon>campanulids</taxon>
        <taxon>Asterales</taxon>
        <taxon>Asteraceae</taxon>
        <taxon>Asteroideae</taxon>
        <taxon>Anthemideae</taxon>
        <taxon>Artemisiinae</taxon>
        <taxon>Artemisia</taxon>
    </lineage>
</organism>
<keyword evidence="2" id="KW-0548">Nucleotidyltransferase</keyword>
<feature type="compositionally biased region" description="Low complexity" evidence="1">
    <location>
        <begin position="14"/>
        <end position="40"/>
    </location>
</feature>
<feature type="compositionally biased region" description="Basic and acidic residues" evidence="1">
    <location>
        <begin position="349"/>
        <end position="361"/>
    </location>
</feature>
<feature type="compositionally biased region" description="Basic residues" evidence="1">
    <location>
        <begin position="192"/>
        <end position="201"/>
    </location>
</feature>
<evidence type="ECO:0000313" key="2">
    <source>
        <dbReference type="EMBL" id="PWA54297.1"/>
    </source>
</evidence>
<keyword evidence="2" id="KW-0808">Transferase</keyword>
<dbReference type="Proteomes" id="UP000245207">
    <property type="component" value="Unassembled WGS sequence"/>
</dbReference>
<feature type="compositionally biased region" description="Low complexity" evidence="1">
    <location>
        <begin position="93"/>
        <end position="112"/>
    </location>
</feature>
<keyword evidence="3" id="KW-1185">Reference proteome</keyword>
<evidence type="ECO:0000313" key="3">
    <source>
        <dbReference type="Proteomes" id="UP000245207"/>
    </source>
</evidence>
<sequence length="561" mass="62355">MGSPHPVEGENLNTGAVGTGRTPPGGPSAPSGPAQEGPSPAYVKDNIDVLRTMIKELDNKGKEKATPRKLSYGGSRSAESENSQRSPSVEEVQGYSSDGSSKSGRSRSQSAGKLRRSAYKRRASSKSHRSERSEGRGRSRTKSVKSKSRSARASRKKSSSGSEYDTMSEDSSEDLSAPYKRPKPMPFTSRITRFRYHRRAKLPGETAADTTKVIKVPHWEKRPDRDAWSGSPNGPRNRNNRRGQGRSMGTCAPYVKKEATIMTSREMLRECRQIEEGQCSSRNARVSGSSLRQTTPGITGPGNSSTPMEIQPHEEEPHSQRPGKEPMLLDKGGEASLRRPGKEQALPDNAKEGTSKPEEKIVVNDKYPEQLVTIGGNLSRECRRALIQTLRRNADVFAWTASDMTGIPRAITEHRGPGIGSIRAKNSTFLGMVYGIKLLRLVGNEKFIYFWHDRWLDDDPCLKIRFQRLYALKSSPQGRSCDKLNSMYSIIESCSLNSVASIGNGLSHAVKVFQGVCLIALWRIWYWRNRVVHEVAEKLAWILSEDCFPKIQSFIVVVDFK</sequence>
<keyword evidence="2" id="KW-0695">RNA-directed DNA polymerase</keyword>